<dbReference type="InterPro" id="IPR045621">
    <property type="entry name" value="BPD_transp_1_N"/>
</dbReference>
<dbReference type="Proteomes" id="UP001312908">
    <property type="component" value="Unassembled WGS sequence"/>
</dbReference>
<evidence type="ECO:0000256" key="5">
    <source>
        <dbReference type="ARBA" id="ARBA00022989"/>
    </source>
</evidence>
<dbReference type="CDD" id="cd06261">
    <property type="entry name" value="TM_PBP2"/>
    <property type="match status" value="1"/>
</dbReference>
<dbReference type="InterPro" id="IPR000515">
    <property type="entry name" value="MetI-like"/>
</dbReference>
<dbReference type="InterPro" id="IPR035906">
    <property type="entry name" value="MetI-like_sf"/>
</dbReference>
<dbReference type="PANTHER" id="PTHR43163">
    <property type="entry name" value="DIPEPTIDE TRANSPORT SYSTEM PERMEASE PROTEIN DPPB-RELATED"/>
    <property type="match status" value="1"/>
</dbReference>
<feature type="transmembrane region" description="Helical" evidence="7">
    <location>
        <begin position="289"/>
        <end position="312"/>
    </location>
</feature>
<evidence type="ECO:0000256" key="2">
    <source>
        <dbReference type="ARBA" id="ARBA00022448"/>
    </source>
</evidence>
<gene>
    <name evidence="9" type="ORF">DOFOFD_00475</name>
</gene>
<protein>
    <submittedName>
        <fullName evidence="9">ABC transporter permease subunit</fullName>
    </submittedName>
</protein>
<dbReference type="PROSITE" id="PS50928">
    <property type="entry name" value="ABC_TM1"/>
    <property type="match status" value="1"/>
</dbReference>
<keyword evidence="4 7" id="KW-0812">Transmembrane</keyword>
<keyword evidence="10" id="KW-1185">Reference proteome</keyword>
<comment type="caution">
    <text evidence="9">The sequence shown here is derived from an EMBL/GenBank/DDBJ whole genome shotgun (WGS) entry which is preliminary data.</text>
</comment>
<feature type="transmembrane region" description="Helical" evidence="7">
    <location>
        <begin position="131"/>
        <end position="149"/>
    </location>
</feature>
<dbReference type="RefSeq" id="WP_394818537.1">
    <property type="nucleotide sequence ID" value="NZ_JAWJZY010000001.1"/>
</dbReference>
<dbReference type="EMBL" id="JAWJZY010000001">
    <property type="protein sequence ID" value="MEE8657497.1"/>
    <property type="molecule type" value="Genomic_DNA"/>
</dbReference>
<feature type="transmembrane region" description="Helical" evidence="7">
    <location>
        <begin position="100"/>
        <end position="124"/>
    </location>
</feature>
<evidence type="ECO:0000259" key="8">
    <source>
        <dbReference type="PROSITE" id="PS50928"/>
    </source>
</evidence>
<accession>A0ABU7TYL1</accession>
<comment type="subcellular location">
    <subcellularLocation>
        <location evidence="1 7">Cell membrane</location>
        <topology evidence="1 7">Multi-pass membrane protein</topology>
    </subcellularLocation>
</comment>
<dbReference type="Pfam" id="PF00528">
    <property type="entry name" value="BPD_transp_1"/>
    <property type="match status" value="1"/>
</dbReference>
<feature type="transmembrane region" description="Helical" evidence="7">
    <location>
        <begin position="12"/>
        <end position="29"/>
    </location>
</feature>
<organism evidence="9 10">
    <name type="scientific">Sorlinia euscelidii</name>
    <dbReference type="NCBI Taxonomy" id="3081148"/>
    <lineage>
        <taxon>Bacteria</taxon>
        <taxon>Pseudomonadati</taxon>
        <taxon>Pseudomonadota</taxon>
        <taxon>Alphaproteobacteria</taxon>
        <taxon>Acetobacterales</taxon>
        <taxon>Acetobacteraceae</taxon>
        <taxon>Sorlinia</taxon>
    </lineage>
</organism>
<keyword evidence="2 7" id="KW-0813">Transport</keyword>
<keyword evidence="5 7" id="KW-1133">Transmembrane helix</keyword>
<name>A0ABU7TYL1_9PROT</name>
<feature type="transmembrane region" description="Helical" evidence="7">
    <location>
        <begin position="246"/>
        <end position="269"/>
    </location>
</feature>
<proteinExistence type="inferred from homology"/>
<comment type="similarity">
    <text evidence="7">Belongs to the binding-protein-dependent transport system permease family.</text>
</comment>
<evidence type="ECO:0000313" key="10">
    <source>
        <dbReference type="Proteomes" id="UP001312908"/>
    </source>
</evidence>
<evidence type="ECO:0000256" key="6">
    <source>
        <dbReference type="ARBA" id="ARBA00023136"/>
    </source>
</evidence>
<evidence type="ECO:0000256" key="7">
    <source>
        <dbReference type="RuleBase" id="RU363032"/>
    </source>
</evidence>
<evidence type="ECO:0000256" key="1">
    <source>
        <dbReference type="ARBA" id="ARBA00004651"/>
    </source>
</evidence>
<evidence type="ECO:0000313" key="9">
    <source>
        <dbReference type="EMBL" id="MEE8657497.1"/>
    </source>
</evidence>
<sequence>MSFILRRFAHGFAVLAGISVVMFTVFFATPGTDPAARLAGKGASPALLAEVRHQYGFDRPLPQQYVLMMYGIFIQRRLTSYVHHGQNVVSQVMAAAPVTFSLVGLAAVMTALGCLSLGMGAALLGHRAGAGLLAFLCLLMVATPVFWLGEIVNMVTQGAWHDRWIFRWVPGLGYTPWTQDPVRWLTCLILPAGTLSLAFTGLYARMLRAELLTAMRSAPIRTAWAKGAGPFRVWTAHGLRLSLSGVIALFGMDFAQLAGGGALLVEVVFALPGIGHLAFEALNSFDLPLLMAVVMYAALSIVVTQALIDILLARLDPRLKSTP</sequence>
<dbReference type="Pfam" id="PF19300">
    <property type="entry name" value="BPD_transp_1_N"/>
    <property type="match status" value="1"/>
</dbReference>
<dbReference type="PANTHER" id="PTHR43163:SF6">
    <property type="entry name" value="DIPEPTIDE TRANSPORT SYSTEM PERMEASE PROTEIN DPPB-RELATED"/>
    <property type="match status" value="1"/>
</dbReference>
<keyword evidence="6 7" id="KW-0472">Membrane</keyword>
<dbReference type="SUPFAM" id="SSF161098">
    <property type="entry name" value="MetI-like"/>
    <property type="match status" value="1"/>
</dbReference>
<feature type="transmembrane region" description="Helical" evidence="7">
    <location>
        <begin position="182"/>
        <end position="204"/>
    </location>
</feature>
<dbReference type="Gene3D" id="1.10.3720.10">
    <property type="entry name" value="MetI-like"/>
    <property type="match status" value="1"/>
</dbReference>
<keyword evidence="3" id="KW-1003">Cell membrane</keyword>
<evidence type="ECO:0000256" key="3">
    <source>
        <dbReference type="ARBA" id="ARBA00022475"/>
    </source>
</evidence>
<feature type="domain" description="ABC transmembrane type-1" evidence="8">
    <location>
        <begin position="96"/>
        <end position="312"/>
    </location>
</feature>
<reference evidence="9 10" key="1">
    <citation type="submission" date="2023-10" db="EMBL/GenBank/DDBJ databases">
        <title>Sorlinia euscelidii gen. nov., sp. nov., an acetic acid bacteria isolated from the gut of Euscelidius variegatus emitter.</title>
        <authorList>
            <person name="Michoud G."/>
            <person name="Marasco R."/>
            <person name="Seferji K."/>
            <person name="Gonella E."/>
            <person name="Garuglieri E."/>
            <person name="Alma A."/>
            <person name="Mapelli F."/>
            <person name="Borin S."/>
            <person name="Daffonchio D."/>
            <person name="Crotti E."/>
        </authorList>
    </citation>
    <scope>NUCLEOTIDE SEQUENCE [LARGE SCALE GENOMIC DNA]</scope>
    <source>
        <strain evidence="9 10">EV16P</strain>
    </source>
</reference>
<evidence type="ECO:0000256" key="4">
    <source>
        <dbReference type="ARBA" id="ARBA00022692"/>
    </source>
</evidence>